<proteinExistence type="predicted"/>
<reference evidence="2 3" key="1">
    <citation type="submission" date="2019-03" db="EMBL/GenBank/DDBJ databases">
        <title>First draft genome of Liparis tanakae, snailfish: a comprehensive survey of snailfish specific genes.</title>
        <authorList>
            <person name="Kim W."/>
            <person name="Song I."/>
            <person name="Jeong J.-H."/>
            <person name="Kim D."/>
            <person name="Kim S."/>
            <person name="Ryu S."/>
            <person name="Song J.Y."/>
            <person name="Lee S.K."/>
        </authorList>
    </citation>
    <scope>NUCLEOTIDE SEQUENCE [LARGE SCALE GENOMIC DNA]</scope>
    <source>
        <tissue evidence="2">Muscle</tissue>
    </source>
</reference>
<evidence type="ECO:0000313" key="2">
    <source>
        <dbReference type="EMBL" id="TNN45118.1"/>
    </source>
</evidence>
<gene>
    <name evidence="2" type="ORF">EYF80_044657</name>
</gene>
<evidence type="ECO:0000256" key="1">
    <source>
        <dbReference type="SAM" id="MobiDB-lite"/>
    </source>
</evidence>
<evidence type="ECO:0000313" key="3">
    <source>
        <dbReference type="Proteomes" id="UP000314294"/>
    </source>
</evidence>
<sequence>MTTEAFNRSFTVFIITGGDVFYADANAAAQTRGFMRSQRSGAAELGKTFRISDETLTRPDAPSLSAREPSGAYGADAQSLETQASIRKASLYCKHLANNSPVISAKLKVF</sequence>
<dbReference type="AlphaFoldDB" id="A0A4Z2FV59"/>
<name>A0A4Z2FV59_9TELE</name>
<keyword evidence="3" id="KW-1185">Reference proteome</keyword>
<protein>
    <submittedName>
        <fullName evidence="2">Uncharacterized protein</fullName>
    </submittedName>
</protein>
<accession>A0A4Z2FV59</accession>
<dbReference type="EMBL" id="SRLO01000865">
    <property type="protein sequence ID" value="TNN45118.1"/>
    <property type="molecule type" value="Genomic_DNA"/>
</dbReference>
<comment type="caution">
    <text evidence="2">The sequence shown here is derived from an EMBL/GenBank/DDBJ whole genome shotgun (WGS) entry which is preliminary data.</text>
</comment>
<dbReference type="Proteomes" id="UP000314294">
    <property type="component" value="Unassembled WGS sequence"/>
</dbReference>
<organism evidence="2 3">
    <name type="scientific">Liparis tanakae</name>
    <name type="common">Tanaka's snailfish</name>
    <dbReference type="NCBI Taxonomy" id="230148"/>
    <lineage>
        <taxon>Eukaryota</taxon>
        <taxon>Metazoa</taxon>
        <taxon>Chordata</taxon>
        <taxon>Craniata</taxon>
        <taxon>Vertebrata</taxon>
        <taxon>Euteleostomi</taxon>
        <taxon>Actinopterygii</taxon>
        <taxon>Neopterygii</taxon>
        <taxon>Teleostei</taxon>
        <taxon>Neoteleostei</taxon>
        <taxon>Acanthomorphata</taxon>
        <taxon>Eupercaria</taxon>
        <taxon>Perciformes</taxon>
        <taxon>Cottioidei</taxon>
        <taxon>Cottales</taxon>
        <taxon>Liparidae</taxon>
        <taxon>Liparis</taxon>
    </lineage>
</organism>
<feature type="region of interest" description="Disordered" evidence="1">
    <location>
        <begin position="57"/>
        <end position="76"/>
    </location>
</feature>